<proteinExistence type="predicted"/>
<keyword evidence="2" id="KW-1185">Reference proteome</keyword>
<reference evidence="1" key="1">
    <citation type="submission" date="2021-06" db="EMBL/GenBank/DDBJ databases">
        <authorList>
            <person name="Kallberg Y."/>
            <person name="Tangrot J."/>
            <person name="Rosling A."/>
        </authorList>
    </citation>
    <scope>NUCLEOTIDE SEQUENCE</scope>
    <source>
        <strain evidence="1">CL356</strain>
    </source>
</reference>
<name>A0ACA9PWW3_9GLOM</name>
<dbReference type="EMBL" id="CAJVPT010039738">
    <property type="protein sequence ID" value="CAG8723579.1"/>
    <property type="molecule type" value="Genomic_DNA"/>
</dbReference>
<organism evidence="1 2">
    <name type="scientific">Acaulospora colombiana</name>
    <dbReference type="NCBI Taxonomy" id="27376"/>
    <lineage>
        <taxon>Eukaryota</taxon>
        <taxon>Fungi</taxon>
        <taxon>Fungi incertae sedis</taxon>
        <taxon>Mucoromycota</taxon>
        <taxon>Glomeromycotina</taxon>
        <taxon>Glomeromycetes</taxon>
        <taxon>Diversisporales</taxon>
        <taxon>Acaulosporaceae</taxon>
        <taxon>Acaulospora</taxon>
    </lineage>
</organism>
<sequence length="440" mass="50551">SGAERNLNRRAACPLKNAGLWSDRIAACNAAIPHWLLTSSSRHVGGSWWWERFIDMMLDGRKRFTEKNGTVEIRLYGCEWEISAMLRVDSPWSGSALGQVERGHGTLQLTLSWFQNPGSITFGLPLSVNPDYTVRLEDYNSDRTHHTGVPLSFAHDIREDTKLKRDNMEFFAISIVPTADEIHSNKPAFIRPSHIFQEESTEEARRRAYLENHFRLLREDMLYEIREELQLDKKRKQHRNIVVGKLRLARAHRSLDADENGHRKRGRWSIVLQRLTGLGQLYKMKSKEERIHWLQDNRQFLKHQSVACLLVDEELVALVTIDRDEEMLALFPPKLVVQIEGAASISRALLKLKTAHEVKLVQVNAPIFAYEPILDALKQMESLPFSKEILRWKKGMVPDELGVMPSRVLVNGPHSVTVLDTGSARYVKLSPGERLLTKYI</sequence>
<feature type="non-terminal residue" evidence="1">
    <location>
        <position position="1"/>
    </location>
</feature>
<dbReference type="Proteomes" id="UP000789525">
    <property type="component" value="Unassembled WGS sequence"/>
</dbReference>
<comment type="caution">
    <text evidence="1">The sequence shown here is derived from an EMBL/GenBank/DDBJ whole genome shotgun (WGS) entry which is preliminary data.</text>
</comment>
<accession>A0ACA9PWW3</accession>
<evidence type="ECO:0000313" key="1">
    <source>
        <dbReference type="EMBL" id="CAG8723579.1"/>
    </source>
</evidence>
<protein>
    <submittedName>
        <fullName evidence="1">10884_t:CDS:1</fullName>
    </submittedName>
</protein>
<gene>
    <name evidence="1" type="ORF">ACOLOM_LOCUS11249</name>
</gene>
<evidence type="ECO:0000313" key="2">
    <source>
        <dbReference type="Proteomes" id="UP000789525"/>
    </source>
</evidence>
<feature type="non-terminal residue" evidence="1">
    <location>
        <position position="440"/>
    </location>
</feature>